<sequence>MTETSPFSDQVRSMRAITITLAILLLVIQYPLWLGKGGWLRVFDLHRQLETVQEKNEEQKAKNAKLASEVQSLKEGTEAIEERARSELSMIKKGEVFIQLLNDKNEVPNEVKTEAKPAETTAEKTDDQKTTVATEKPVAKQ</sequence>
<organism evidence="10 11">
    <name type="scientific">Oxalobacter formigenes OXCC13</name>
    <dbReference type="NCBI Taxonomy" id="556269"/>
    <lineage>
        <taxon>Bacteria</taxon>
        <taxon>Pseudomonadati</taxon>
        <taxon>Pseudomonadota</taxon>
        <taxon>Betaproteobacteria</taxon>
        <taxon>Burkholderiales</taxon>
        <taxon>Oxalobacteraceae</taxon>
        <taxon>Oxalobacter</taxon>
    </lineage>
</organism>
<keyword evidence="4 7" id="KW-1133">Transmembrane helix</keyword>
<keyword evidence="5 7" id="KW-0472">Membrane</keyword>
<dbReference type="InterPro" id="IPR023081">
    <property type="entry name" value="Cell_div_FtsB"/>
</dbReference>
<dbReference type="PANTHER" id="PTHR37485">
    <property type="entry name" value="CELL DIVISION PROTEIN FTSB"/>
    <property type="match status" value="1"/>
</dbReference>
<keyword evidence="2 7" id="KW-0132">Cell division</keyword>
<evidence type="ECO:0000313" key="11">
    <source>
        <dbReference type="Proteomes" id="UP000005089"/>
    </source>
</evidence>
<proteinExistence type="inferred from homology"/>
<evidence type="ECO:0000256" key="1">
    <source>
        <dbReference type="ARBA" id="ARBA00022475"/>
    </source>
</evidence>
<evidence type="ECO:0000256" key="5">
    <source>
        <dbReference type="ARBA" id="ARBA00023136"/>
    </source>
</evidence>
<dbReference type="GO" id="GO:0043093">
    <property type="term" value="P:FtsZ-dependent cytokinesis"/>
    <property type="evidence" value="ECO:0007669"/>
    <property type="project" value="UniProtKB-UniRule"/>
</dbReference>
<dbReference type="EMBL" id="GG658170">
    <property type="protein sequence ID" value="EEO29898.1"/>
    <property type="molecule type" value="Genomic_DNA"/>
</dbReference>
<evidence type="ECO:0000256" key="3">
    <source>
        <dbReference type="ARBA" id="ARBA00022692"/>
    </source>
</evidence>
<evidence type="ECO:0000256" key="6">
    <source>
        <dbReference type="ARBA" id="ARBA00023306"/>
    </source>
</evidence>
<comment type="subunit">
    <text evidence="7">Part of a complex composed of FtsB, FtsL and FtsQ.</text>
</comment>
<dbReference type="GO" id="GO:0030428">
    <property type="term" value="C:cell septum"/>
    <property type="evidence" value="ECO:0007669"/>
    <property type="project" value="TreeGrafter"/>
</dbReference>
<comment type="subcellular location">
    <subcellularLocation>
        <location evidence="7">Cell inner membrane</location>
        <topology evidence="7">Single-pass type II membrane protein</topology>
    </subcellularLocation>
    <text evidence="7">Localizes to the division septum.</text>
</comment>
<keyword evidence="6 7" id="KW-0131">Cell cycle</keyword>
<keyword evidence="3 7" id="KW-0812">Transmembrane</keyword>
<dbReference type="STRING" id="847.BRW83_1225"/>
<dbReference type="AlphaFoldDB" id="C3X9M2"/>
<evidence type="ECO:0000256" key="7">
    <source>
        <dbReference type="HAMAP-Rule" id="MF_00599"/>
    </source>
</evidence>
<evidence type="ECO:0000256" key="9">
    <source>
        <dbReference type="SAM" id="Phobius"/>
    </source>
</evidence>
<reference evidence="10 11" key="1">
    <citation type="submission" date="2009-02" db="EMBL/GenBank/DDBJ databases">
        <title>The Genome Sequence of Oxalobacter formigenes OXCC13.</title>
        <authorList>
            <consortium name="The Broad Institute Genome Sequencing Platform"/>
            <person name="Ward D."/>
            <person name="Young S.K."/>
            <person name="Kodira C.D."/>
            <person name="Zeng Q."/>
            <person name="Koehrsen M."/>
            <person name="Alvarado L."/>
            <person name="Berlin A."/>
            <person name="Borenstein D."/>
            <person name="Chen Z."/>
            <person name="Engels R."/>
            <person name="Freedman E."/>
            <person name="Gellesch M."/>
            <person name="Goldberg J."/>
            <person name="Griggs A."/>
            <person name="Gujja S."/>
            <person name="Heiman D."/>
            <person name="Hepburn T."/>
            <person name="Howarth C."/>
            <person name="Jen D."/>
            <person name="Larson L."/>
            <person name="Lewis B."/>
            <person name="Mehta T."/>
            <person name="Park D."/>
            <person name="Pearson M."/>
            <person name="Roberts A."/>
            <person name="Saif S."/>
            <person name="Shea T."/>
            <person name="Shenoy N."/>
            <person name="Sisk P."/>
            <person name="Stolte C."/>
            <person name="Sykes S."/>
            <person name="Walk T."/>
            <person name="White J."/>
            <person name="Yandava C."/>
            <person name="Allison M.J."/>
            <person name="Lander E."/>
            <person name="Nusbaum C."/>
            <person name="Galagan J."/>
            <person name="Birren B."/>
        </authorList>
    </citation>
    <scope>NUCLEOTIDE SEQUENCE [LARGE SCALE GENOMIC DNA]</scope>
    <source>
        <strain evidence="10 11">OXCC13</strain>
    </source>
</reference>
<dbReference type="HAMAP" id="MF_00599">
    <property type="entry name" value="FtsB"/>
    <property type="match status" value="1"/>
</dbReference>
<comment type="function">
    <text evidence="7">Essential cell division protein. May link together the upstream cell division proteins, which are predominantly cytoplasmic, with the downstream cell division proteins, which are predominantly periplasmic.</text>
</comment>
<gene>
    <name evidence="7" type="primary">ftsB</name>
    <name evidence="10" type="ORF">OFBG_00926</name>
</gene>
<protein>
    <recommendedName>
        <fullName evidence="7">Cell division protein FtsB</fullName>
    </recommendedName>
</protein>
<dbReference type="Proteomes" id="UP000005089">
    <property type="component" value="Unassembled WGS sequence"/>
</dbReference>
<accession>C3X9M2</accession>
<dbReference type="HOGENOM" id="CLU_134863_5_0_4"/>
<dbReference type="NCBIfam" id="NF002058">
    <property type="entry name" value="PRK00888.1"/>
    <property type="match status" value="1"/>
</dbReference>
<name>C3X9M2_OXAFO</name>
<keyword evidence="7" id="KW-0175">Coiled coil</keyword>
<comment type="similarity">
    <text evidence="7">Belongs to the FtsB family.</text>
</comment>
<feature type="coiled-coil region" evidence="7">
    <location>
        <begin position="42"/>
        <end position="76"/>
    </location>
</feature>
<dbReference type="GO" id="GO:0032153">
    <property type="term" value="C:cell division site"/>
    <property type="evidence" value="ECO:0007669"/>
    <property type="project" value="UniProtKB-UniRule"/>
</dbReference>
<feature type="region of interest" description="Disordered" evidence="8">
    <location>
        <begin position="108"/>
        <end position="141"/>
    </location>
</feature>
<keyword evidence="1 7" id="KW-1003">Cell membrane</keyword>
<keyword evidence="7" id="KW-0997">Cell inner membrane</keyword>
<evidence type="ECO:0000256" key="8">
    <source>
        <dbReference type="SAM" id="MobiDB-lite"/>
    </source>
</evidence>
<evidence type="ECO:0000256" key="2">
    <source>
        <dbReference type="ARBA" id="ARBA00022618"/>
    </source>
</evidence>
<dbReference type="GO" id="GO:0005886">
    <property type="term" value="C:plasma membrane"/>
    <property type="evidence" value="ECO:0007669"/>
    <property type="project" value="UniProtKB-SubCell"/>
</dbReference>
<feature type="topological domain" description="Cytoplasmic" evidence="7">
    <location>
        <begin position="1"/>
        <end position="16"/>
    </location>
</feature>
<dbReference type="PANTHER" id="PTHR37485:SF1">
    <property type="entry name" value="CELL DIVISION PROTEIN FTSB"/>
    <property type="match status" value="1"/>
</dbReference>
<dbReference type="InterPro" id="IPR007060">
    <property type="entry name" value="FtsL/DivIC"/>
</dbReference>
<evidence type="ECO:0000256" key="4">
    <source>
        <dbReference type="ARBA" id="ARBA00022989"/>
    </source>
</evidence>
<feature type="topological domain" description="Periplasmic" evidence="7">
    <location>
        <begin position="35"/>
        <end position="141"/>
    </location>
</feature>
<keyword evidence="11" id="KW-1185">Reference proteome</keyword>
<evidence type="ECO:0000313" key="10">
    <source>
        <dbReference type="EMBL" id="EEO29898.1"/>
    </source>
</evidence>
<dbReference type="eggNOG" id="COG2919">
    <property type="taxonomic scope" value="Bacteria"/>
</dbReference>
<feature type="compositionally biased region" description="Basic and acidic residues" evidence="8">
    <location>
        <begin position="108"/>
        <end position="129"/>
    </location>
</feature>
<feature type="transmembrane region" description="Helical" evidence="9">
    <location>
        <begin position="14"/>
        <end position="33"/>
    </location>
</feature>
<dbReference type="Pfam" id="PF04977">
    <property type="entry name" value="DivIC"/>
    <property type="match status" value="1"/>
</dbReference>